<feature type="compositionally biased region" description="Basic and acidic residues" evidence="1">
    <location>
        <begin position="356"/>
        <end position="367"/>
    </location>
</feature>
<evidence type="ECO:0000313" key="3">
    <source>
        <dbReference type="EMBL" id="KAK7598324.1"/>
    </source>
</evidence>
<feature type="chain" id="PRO_5042817115" evidence="2">
    <location>
        <begin position="20"/>
        <end position="538"/>
    </location>
</feature>
<sequence length="538" mass="56961">MISRFVFCALLAILPGVLNSCLKQPLDKLPEDCLTNNLTIESTAVSGEKIPCNASVPHTLLTTQPNVYLNRVPITSPHKQHTLVLAIFERLPNLLATARMTVNRSRAASFDLNEWISSQIKSGVQLCGPLATARITVSTESQFPGNATSESPKAVKRPSRSTLQPRAYAESGSVFYRLAWRSKSLSFHAQDNSRTKPEFAETKTVAKSSTTALTSENTKGKREVERTTAVVSSITTSPGKNTRRKREVEKTTVADSSNAPTSENPASKPDAEKTTVADSSNAPKSESPTGKPDAEKTTVADSSNAPKSENPASKPDTEKTTVADSSNAPKSENPASKPDAEKTTVADSSNAPKSENPARKREVEKTTVADSSNAPKSENPAGKPDAEKTTVADSSNAPKSENPAGKPDAEKTTVADSSNAPKSENPASKPDTEKTTVADSSNAPKSKNPASKPDAEKTTVADSSNAPTSENPASKPEAKKTTTSEEGDESETTNPPKITTSAHSSSKKPSNFGVHCQSNVTIITILATLLTLGINYAY</sequence>
<gene>
    <name evidence="3" type="ORF">V9T40_006559</name>
</gene>
<dbReference type="EMBL" id="JBBCAQ010000014">
    <property type="protein sequence ID" value="KAK7598324.1"/>
    <property type="molecule type" value="Genomic_DNA"/>
</dbReference>
<keyword evidence="4" id="KW-1185">Reference proteome</keyword>
<protein>
    <submittedName>
        <fullName evidence="3">Uncharacterized protein</fullName>
    </submittedName>
</protein>
<feature type="compositionally biased region" description="Polar residues" evidence="1">
    <location>
        <begin position="229"/>
        <end position="240"/>
    </location>
</feature>
<evidence type="ECO:0000256" key="2">
    <source>
        <dbReference type="SAM" id="SignalP"/>
    </source>
</evidence>
<feature type="compositionally biased region" description="Polar residues" evidence="1">
    <location>
        <begin position="460"/>
        <end position="472"/>
    </location>
</feature>
<reference evidence="3 4" key="1">
    <citation type="submission" date="2024-03" db="EMBL/GenBank/DDBJ databases">
        <title>Adaptation during the transition from Ophiocordyceps entomopathogen to insect associate is accompanied by gene loss and intensified selection.</title>
        <authorList>
            <person name="Ward C.M."/>
            <person name="Onetto C.A."/>
            <person name="Borneman A.R."/>
        </authorList>
    </citation>
    <scope>NUCLEOTIDE SEQUENCE [LARGE SCALE GENOMIC DNA]</scope>
    <source>
        <strain evidence="3">AWRI1</strain>
        <tissue evidence="3">Single Adult Female</tissue>
    </source>
</reference>
<name>A0AAN9Y5M8_9HEMI</name>
<feature type="compositionally biased region" description="Polar residues" evidence="1">
    <location>
        <begin position="299"/>
        <end position="311"/>
    </location>
</feature>
<dbReference type="Proteomes" id="UP001367676">
    <property type="component" value="Unassembled WGS sequence"/>
</dbReference>
<feature type="region of interest" description="Disordered" evidence="1">
    <location>
        <begin position="141"/>
        <end position="164"/>
    </location>
</feature>
<feature type="compositionally biased region" description="Polar residues" evidence="1">
    <location>
        <begin position="494"/>
        <end position="509"/>
    </location>
</feature>
<evidence type="ECO:0000256" key="1">
    <source>
        <dbReference type="SAM" id="MobiDB-lite"/>
    </source>
</evidence>
<feature type="compositionally biased region" description="Polar residues" evidence="1">
    <location>
        <begin position="276"/>
        <end position="288"/>
    </location>
</feature>
<feature type="region of interest" description="Disordered" evidence="1">
    <location>
        <begin position="188"/>
        <end position="514"/>
    </location>
</feature>
<feature type="compositionally biased region" description="Basic and acidic residues" evidence="1">
    <location>
        <begin position="191"/>
        <end position="201"/>
    </location>
</feature>
<organism evidence="3 4">
    <name type="scientific">Parthenolecanium corni</name>
    <dbReference type="NCBI Taxonomy" id="536013"/>
    <lineage>
        <taxon>Eukaryota</taxon>
        <taxon>Metazoa</taxon>
        <taxon>Ecdysozoa</taxon>
        <taxon>Arthropoda</taxon>
        <taxon>Hexapoda</taxon>
        <taxon>Insecta</taxon>
        <taxon>Pterygota</taxon>
        <taxon>Neoptera</taxon>
        <taxon>Paraneoptera</taxon>
        <taxon>Hemiptera</taxon>
        <taxon>Sternorrhyncha</taxon>
        <taxon>Coccoidea</taxon>
        <taxon>Coccidae</taxon>
        <taxon>Parthenolecanium</taxon>
    </lineage>
</organism>
<evidence type="ECO:0000313" key="4">
    <source>
        <dbReference type="Proteomes" id="UP001367676"/>
    </source>
</evidence>
<feature type="compositionally biased region" description="Polar residues" evidence="1">
    <location>
        <begin position="322"/>
        <end position="334"/>
    </location>
</feature>
<proteinExistence type="predicted"/>
<keyword evidence="2" id="KW-0732">Signal</keyword>
<accession>A0AAN9Y5M8</accession>
<feature type="signal peptide" evidence="2">
    <location>
        <begin position="1"/>
        <end position="19"/>
    </location>
</feature>
<feature type="compositionally biased region" description="Polar residues" evidence="1">
    <location>
        <begin position="205"/>
        <end position="217"/>
    </location>
</feature>
<dbReference type="AlphaFoldDB" id="A0AAN9Y5M8"/>
<comment type="caution">
    <text evidence="3">The sequence shown here is derived from an EMBL/GenBank/DDBJ whole genome shotgun (WGS) entry which is preliminary data.</text>
</comment>
<feature type="compositionally biased region" description="Polar residues" evidence="1">
    <location>
        <begin position="141"/>
        <end position="151"/>
    </location>
</feature>
<feature type="compositionally biased region" description="Polar residues" evidence="1">
    <location>
        <begin position="414"/>
        <end position="426"/>
    </location>
</feature>
<feature type="compositionally biased region" description="Polar residues" evidence="1">
    <location>
        <begin position="437"/>
        <end position="449"/>
    </location>
</feature>
<feature type="compositionally biased region" description="Polar residues" evidence="1">
    <location>
        <begin position="253"/>
        <end position="265"/>
    </location>
</feature>